<protein>
    <recommendedName>
        <fullName evidence="4">Reverse transcriptase zinc-binding domain-containing protein</fullName>
    </recommendedName>
</protein>
<sequence length="103" mass="11799">MGLVNDIFEAATSSQVGDGRGTLFWTDRWLDGCRIRDEFPSLEAVVRPRMLRMRTARDGVHDAWLTDVGPDLGEEAISEFLDLWTWLQGFQLVENVEDSLVWN</sequence>
<dbReference type="InParanoid" id="A0A2K2DT24"/>
<reference evidence="1" key="2">
    <citation type="submission" date="2017-06" db="EMBL/GenBank/DDBJ databases">
        <title>WGS assembly of Brachypodium distachyon.</title>
        <authorList>
            <consortium name="The International Brachypodium Initiative"/>
            <person name="Lucas S."/>
            <person name="Harmon-Smith M."/>
            <person name="Lail K."/>
            <person name="Tice H."/>
            <person name="Grimwood J."/>
            <person name="Bruce D."/>
            <person name="Barry K."/>
            <person name="Shu S."/>
            <person name="Lindquist E."/>
            <person name="Wang M."/>
            <person name="Pitluck S."/>
            <person name="Vogel J.P."/>
            <person name="Garvin D.F."/>
            <person name="Mockler T.C."/>
            <person name="Schmutz J."/>
            <person name="Rokhsar D."/>
            <person name="Bevan M.W."/>
        </authorList>
    </citation>
    <scope>NUCLEOTIDE SEQUENCE</scope>
    <source>
        <strain evidence="1">Bd21</strain>
    </source>
</reference>
<accession>A0A2K2DT24</accession>
<evidence type="ECO:0000313" key="1">
    <source>
        <dbReference type="EMBL" id="PNT77431.1"/>
    </source>
</evidence>
<evidence type="ECO:0000313" key="2">
    <source>
        <dbReference type="EnsemblPlants" id="PNT77431"/>
    </source>
</evidence>
<proteinExistence type="predicted"/>
<feature type="non-terminal residue" evidence="1">
    <location>
        <position position="103"/>
    </location>
</feature>
<keyword evidence="3" id="KW-1185">Reference proteome</keyword>
<reference evidence="1 2" key="1">
    <citation type="journal article" date="2010" name="Nature">
        <title>Genome sequencing and analysis of the model grass Brachypodium distachyon.</title>
        <authorList>
            <consortium name="International Brachypodium Initiative"/>
        </authorList>
    </citation>
    <scope>NUCLEOTIDE SEQUENCE [LARGE SCALE GENOMIC DNA]</scope>
    <source>
        <strain evidence="1 2">Bd21</strain>
    </source>
</reference>
<name>A0A2K2DT24_BRADI</name>
<evidence type="ECO:0008006" key="4">
    <source>
        <dbReference type="Google" id="ProtNLM"/>
    </source>
</evidence>
<gene>
    <name evidence="1" type="ORF">BRADI_1g62745v3</name>
</gene>
<dbReference type="OrthoDB" id="649363at2759"/>
<reference evidence="2" key="3">
    <citation type="submission" date="2018-08" db="UniProtKB">
        <authorList>
            <consortium name="EnsemblPlants"/>
        </authorList>
    </citation>
    <scope>IDENTIFICATION</scope>
    <source>
        <strain evidence="2">cv. Bd21</strain>
    </source>
</reference>
<organism evidence="1">
    <name type="scientific">Brachypodium distachyon</name>
    <name type="common">Purple false brome</name>
    <name type="synonym">Trachynia distachya</name>
    <dbReference type="NCBI Taxonomy" id="15368"/>
    <lineage>
        <taxon>Eukaryota</taxon>
        <taxon>Viridiplantae</taxon>
        <taxon>Streptophyta</taxon>
        <taxon>Embryophyta</taxon>
        <taxon>Tracheophyta</taxon>
        <taxon>Spermatophyta</taxon>
        <taxon>Magnoliopsida</taxon>
        <taxon>Liliopsida</taxon>
        <taxon>Poales</taxon>
        <taxon>Poaceae</taxon>
        <taxon>BOP clade</taxon>
        <taxon>Pooideae</taxon>
        <taxon>Stipodae</taxon>
        <taxon>Brachypodieae</taxon>
        <taxon>Brachypodium</taxon>
    </lineage>
</organism>
<dbReference type="AlphaFoldDB" id="A0A2K2DT24"/>
<evidence type="ECO:0000313" key="3">
    <source>
        <dbReference type="Proteomes" id="UP000008810"/>
    </source>
</evidence>
<dbReference type="Gramene" id="PNT77431">
    <property type="protein sequence ID" value="PNT77431"/>
    <property type="gene ID" value="BRADI_1g62745v3"/>
</dbReference>
<dbReference type="EMBL" id="CM000880">
    <property type="protein sequence ID" value="PNT77431.1"/>
    <property type="molecule type" value="Genomic_DNA"/>
</dbReference>
<dbReference type="EnsemblPlants" id="PNT77431">
    <property type="protein sequence ID" value="PNT77431"/>
    <property type="gene ID" value="BRADI_1g62745v3"/>
</dbReference>
<dbReference type="Proteomes" id="UP000008810">
    <property type="component" value="Chromosome 1"/>
</dbReference>